<name>A0ABS9WYW0_9GAMM</name>
<sequence>MKKTRQFSILFMTSLSITACANSTTNKLDNDAVRWDFDHQIQFRQTELTKNSYRLEIIPNNRVNFTRMSAFLLRQSYLLCRQYPYQLEILQGIEGYDDKRAMPNYIARSLIAKVKC</sequence>
<evidence type="ECO:0000313" key="3">
    <source>
        <dbReference type="Proteomes" id="UP001139646"/>
    </source>
</evidence>
<reference evidence="2" key="1">
    <citation type="submission" date="2022-01" db="EMBL/GenBank/DDBJ databases">
        <title>Colwellia maritima, isolated from seawater.</title>
        <authorList>
            <person name="Kristyanto S."/>
            <person name="Jung J."/>
            <person name="Jeon C.O."/>
        </authorList>
    </citation>
    <scope>NUCLEOTIDE SEQUENCE</scope>
    <source>
        <strain evidence="2">MSW7</strain>
    </source>
</reference>
<accession>A0ABS9WYW0</accession>
<keyword evidence="3" id="KW-1185">Reference proteome</keyword>
<dbReference type="RefSeq" id="WP_242284399.1">
    <property type="nucleotide sequence ID" value="NZ_JAKKSL010000001.1"/>
</dbReference>
<proteinExistence type="predicted"/>
<dbReference type="Proteomes" id="UP001139646">
    <property type="component" value="Unassembled WGS sequence"/>
</dbReference>
<evidence type="ECO:0008006" key="4">
    <source>
        <dbReference type="Google" id="ProtNLM"/>
    </source>
</evidence>
<gene>
    <name evidence="2" type="ORF">L3081_06840</name>
</gene>
<dbReference type="EMBL" id="JAKKSL010000001">
    <property type="protein sequence ID" value="MCI2283161.1"/>
    <property type="molecule type" value="Genomic_DNA"/>
</dbReference>
<keyword evidence="1" id="KW-0732">Signal</keyword>
<feature type="signal peptide" evidence="1">
    <location>
        <begin position="1"/>
        <end position="21"/>
    </location>
</feature>
<organism evidence="2 3">
    <name type="scientific">Colwellia maritima</name>
    <dbReference type="NCBI Taxonomy" id="2912588"/>
    <lineage>
        <taxon>Bacteria</taxon>
        <taxon>Pseudomonadati</taxon>
        <taxon>Pseudomonadota</taxon>
        <taxon>Gammaproteobacteria</taxon>
        <taxon>Alteromonadales</taxon>
        <taxon>Colwelliaceae</taxon>
        <taxon>Colwellia</taxon>
    </lineage>
</organism>
<comment type="caution">
    <text evidence="2">The sequence shown here is derived from an EMBL/GenBank/DDBJ whole genome shotgun (WGS) entry which is preliminary data.</text>
</comment>
<protein>
    <recommendedName>
        <fullName evidence="4">Lipoprotein</fullName>
    </recommendedName>
</protein>
<evidence type="ECO:0000313" key="2">
    <source>
        <dbReference type="EMBL" id="MCI2283161.1"/>
    </source>
</evidence>
<dbReference type="PROSITE" id="PS51257">
    <property type="entry name" value="PROKAR_LIPOPROTEIN"/>
    <property type="match status" value="1"/>
</dbReference>
<evidence type="ECO:0000256" key="1">
    <source>
        <dbReference type="SAM" id="SignalP"/>
    </source>
</evidence>
<feature type="chain" id="PRO_5045915783" description="Lipoprotein" evidence="1">
    <location>
        <begin position="22"/>
        <end position="116"/>
    </location>
</feature>